<keyword evidence="8" id="KW-1185">Reference proteome</keyword>
<evidence type="ECO:0000256" key="2">
    <source>
        <dbReference type="ARBA" id="ARBA00023015"/>
    </source>
</evidence>
<dbReference type="Pfam" id="PF00440">
    <property type="entry name" value="TetR_N"/>
    <property type="match status" value="1"/>
</dbReference>
<evidence type="ECO:0000256" key="5">
    <source>
        <dbReference type="PROSITE-ProRule" id="PRU00335"/>
    </source>
</evidence>
<name>A0ABV3G9C0_MICGL</name>
<dbReference type="InterPro" id="IPR009057">
    <property type="entry name" value="Homeodomain-like_sf"/>
</dbReference>
<dbReference type="PRINTS" id="PR00455">
    <property type="entry name" value="HTHTETR"/>
</dbReference>
<dbReference type="InterPro" id="IPR001647">
    <property type="entry name" value="HTH_TetR"/>
</dbReference>
<keyword evidence="3 5" id="KW-0238">DNA-binding</keyword>
<dbReference type="PANTHER" id="PTHR30055:SF234">
    <property type="entry name" value="HTH-TYPE TRANSCRIPTIONAL REGULATOR BETI"/>
    <property type="match status" value="1"/>
</dbReference>
<dbReference type="PROSITE" id="PS50977">
    <property type="entry name" value="HTH_TETR_2"/>
    <property type="match status" value="1"/>
</dbReference>
<dbReference type="RefSeq" id="WP_061252600.1">
    <property type="nucleotide sequence ID" value="NZ_JBFALK010000003.1"/>
</dbReference>
<evidence type="ECO:0000259" key="6">
    <source>
        <dbReference type="PROSITE" id="PS50977"/>
    </source>
</evidence>
<dbReference type="InterPro" id="IPR050109">
    <property type="entry name" value="HTH-type_TetR-like_transc_reg"/>
</dbReference>
<feature type="DNA-binding region" description="H-T-H motif" evidence="5">
    <location>
        <begin position="32"/>
        <end position="51"/>
    </location>
</feature>
<dbReference type="EMBL" id="JBFALK010000003">
    <property type="protein sequence ID" value="MEV0968240.1"/>
    <property type="molecule type" value="Genomic_DNA"/>
</dbReference>
<comment type="caution">
    <text evidence="7">The sequence shown here is derived from an EMBL/GenBank/DDBJ whole genome shotgun (WGS) entry which is preliminary data.</text>
</comment>
<organism evidence="7 8">
    <name type="scientific">Microtetraspora glauca</name>
    <dbReference type="NCBI Taxonomy" id="1996"/>
    <lineage>
        <taxon>Bacteria</taxon>
        <taxon>Bacillati</taxon>
        <taxon>Actinomycetota</taxon>
        <taxon>Actinomycetes</taxon>
        <taxon>Streptosporangiales</taxon>
        <taxon>Streptosporangiaceae</taxon>
        <taxon>Microtetraspora</taxon>
    </lineage>
</organism>
<gene>
    <name evidence="7" type="ORF">AB0I59_06365</name>
</gene>
<feature type="domain" description="HTH tetR-type" evidence="6">
    <location>
        <begin position="9"/>
        <end position="69"/>
    </location>
</feature>
<dbReference type="SUPFAM" id="SSF46689">
    <property type="entry name" value="Homeodomain-like"/>
    <property type="match status" value="1"/>
</dbReference>
<protein>
    <submittedName>
        <fullName evidence="7">TetR/AcrR family transcriptional regulator</fullName>
    </submittedName>
</protein>
<sequence length="196" mass="21778">MVRRRGTRESRREEILLAALDVFAERGYTGASIASIAERVGLSQQGVLHYFPSKDRLLAEVLRLRDERNLDVLVLPGEGGAITLDTVAALVEYNAQRRGIVQSFTVLSAESVIEDHPARDFFKERYGTSRAWMAEVIRAELGDKLPADLTPEQAAPLMFAVMDGLQLQWLLAPDEIDMPGLFRAFLSLLKGAPRPS</sequence>
<dbReference type="InterPro" id="IPR039538">
    <property type="entry name" value="BetI_C"/>
</dbReference>
<dbReference type="Proteomes" id="UP001551675">
    <property type="component" value="Unassembled WGS sequence"/>
</dbReference>
<dbReference type="PANTHER" id="PTHR30055">
    <property type="entry name" value="HTH-TYPE TRANSCRIPTIONAL REGULATOR RUTR"/>
    <property type="match status" value="1"/>
</dbReference>
<keyword evidence="1" id="KW-0678">Repressor</keyword>
<dbReference type="Gene3D" id="1.10.357.10">
    <property type="entry name" value="Tetracycline Repressor, domain 2"/>
    <property type="match status" value="1"/>
</dbReference>
<dbReference type="SUPFAM" id="SSF48498">
    <property type="entry name" value="Tetracyclin repressor-like, C-terminal domain"/>
    <property type="match status" value="1"/>
</dbReference>
<keyword evidence="4" id="KW-0804">Transcription</keyword>
<evidence type="ECO:0000313" key="8">
    <source>
        <dbReference type="Proteomes" id="UP001551675"/>
    </source>
</evidence>
<evidence type="ECO:0000256" key="1">
    <source>
        <dbReference type="ARBA" id="ARBA00022491"/>
    </source>
</evidence>
<accession>A0ABV3G9C0</accession>
<dbReference type="InterPro" id="IPR036271">
    <property type="entry name" value="Tet_transcr_reg_TetR-rel_C_sf"/>
</dbReference>
<evidence type="ECO:0000256" key="4">
    <source>
        <dbReference type="ARBA" id="ARBA00023163"/>
    </source>
</evidence>
<proteinExistence type="predicted"/>
<evidence type="ECO:0000313" key="7">
    <source>
        <dbReference type="EMBL" id="MEV0968240.1"/>
    </source>
</evidence>
<evidence type="ECO:0000256" key="3">
    <source>
        <dbReference type="ARBA" id="ARBA00023125"/>
    </source>
</evidence>
<keyword evidence="2" id="KW-0805">Transcription regulation</keyword>
<reference evidence="7 8" key="1">
    <citation type="submission" date="2024-06" db="EMBL/GenBank/DDBJ databases">
        <title>The Natural Products Discovery Center: Release of the First 8490 Sequenced Strains for Exploring Actinobacteria Biosynthetic Diversity.</title>
        <authorList>
            <person name="Kalkreuter E."/>
            <person name="Kautsar S.A."/>
            <person name="Yang D."/>
            <person name="Bader C.D."/>
            <person name="Teijaro C.N."/>
            <person name="Fluegel L."/>
            <person name="Davis C.M."/>
            <person name="Simpson J.R."/>
            <person name="Lauterbach L."/>
            <person name="Steele A.D."/>
            <person name="Gui C."/>
            <person name="Meng S."/>
            <person name="Li G."/>
            <person name="Viehrig K."/>
            <person name="Ye F."/>
            <person name="Su P."/>
            <person name="Kiefer A.F."/>
            <person name="Nichols A."/>
            <person name="Cepeda A.J."/>
            <person name="Yan W."/>
            <person name="Fan B."/>
            <person name="Jiang Y."/>
            <person name="Adhikari A."/>
            <person name="Zheng C.-J."/>
            <person name="Schuster L."/>
            <person name="Cowan T.M."/>
            <person name="Smanski M.J."/>
            <person name="Chevrette M.G."/>
            <person name="De Carvalho L.P.S."/>
            <person name="Shen B."/>
        </authorList>
    </citation>
    <scope>NUCLEOTIDE SEQUENCE [LARGE SCALE GENOMIC DNA]</scope>
    <source>
        <strain evidence="7 8">NPDC050100</strain>
    </source>
</reference>
<dbReference type="Pfam" id="PF13977">
    <property type="entry name" value="TetR_C_6"/>
    <property type="match status" value="1"/>
</dbReference>